<comment type="subcellular location">
    <subcellularLocation>
        <location evidence="1">Nucleus</location>
    </subcellularLocation>
</comment>
<dbReference type="GO" id="GO:0000408">
    <property type="term" value="C:EKC/KEOPS complex"/>
    <property type="evidence" value="ECO:0007669"/>
    <property type="project" value="TreeGrafter"/>
</dbReference>
<organism evidence="9 10">
    <name type="scientific">Jaminaea rosea</name>
    <dbReference type="NCBI Taxonomy" id="1569628"/>
    <lineage>
        <taxon>Eukaryota</taxon>
        <taxon>Fungi</taxon>
        <taxon>Dikarya</taxon>
        <taxon>Basidiomycota</taxon>
        <taxon>Ustilaginomycotina</taxon>
        <taxon>Exobasidiomycetes</taxon>
        <taxon>Microstromatales</taxon>
        <taxon>Microstromatales incertae sedis</taxon>
        <taxon>Jaminaea</taxon>
    </lineage>
</organism>
<evidence type="ECO:0000256" key="8">
    <source>
        <dbReference type="RuleBase" id="RU004398"/>
    </source>
</evidence>
<dbReference type="GO" id="GO:0002949">
    <property type="term" value="P:tRNA threonylcarbamoyladenosine modification"/>
    <property type="evidence" value="ECO:0007669"/>
    <property type="project" value="TreeGrafter"/>
</dbReference>
<dbReference type="InterPro" id="IPR036504">
    <property type="entry name" value="CGI121/TPRKB_sf"/>
</dbReference>
<comment type="similarity">
    <text evidence="2 8">Belongs to the CGI121/TPRKB family.</text>
</comment>
<keyword evidence="5" id="KW-0819">tRNA processing</keyword>
<dbReference type="Pfam" id="PF08617">
    <property type="entry name" value="CGI-121"/>
    <property type="match status" value="1"/>
</dbReference>
<keyword evidence="10" id="KW-1185">Reference proteome</keyword>
<dbReference type="GO" id="GO:0005634">
    <property type="term" value="C:nucleus"/>
    <property type="evidence" value="ECO:0007669"/>
    <property type="project" value="UniProtKB-SubCell"/>
</dbReference>
<proteinExistence type="inferred from homology"/>
<dbReference type="OrthoDB" id="329139at2759"/>
<evidence type="ECO:0000256" key="7">
    <source>
        <dbReference type="ARBA" id="ARBA00025043"/>
    </source>
</evidence>
<dbReference type="GeneID" id="37026940"/>
<comment type="function">
    <text evidence="7">Component of the EKC/KEOPS complex that is required for the formation of a threonylcarbamoyl group on adenosine at position 37 (t(6)A37) in tRNAs that read codons beginning with adenine. The complex is probably involved in the transfer of the threonylcarbamoyl moiety of threonylcarbamoyl-AMP (TC-AMP) to the N6 group of A37. CGI121 acts as an allosteric effector that regulates the t(6)A activity of the complex. The EKC/KEOPS complex also promotes both telomere uncapping and telomere elongation. The complex is required for efficient recruitment of transcriptional coactivators. CGI121 is not required for tRNA modification.</text>
</comment>
<evidence type="ECO:0000313" key="10">
    <source>
        <dbReference type="Proteomes" id="UP000245884"/>
    </source>
</evidence>
<evidence type="ECO:0000256" key="5">
    <source>
        <dbReference type="ARBA" id="ARBA00022694"/>
    </source>
</evidence>
<evidence type="ECO:0000256" key="6">
    <source>
        <dbReference type="ARBA" id="ARBA00023242"/>
    </source>
</evidence>
<accession>A0A316UYZ2</accession>
<dbReference type="GO" id="GO:0005829">
    <property type="term" value="C:cytosol"/>
    <property type="evidence" value="ECO:0007669"/>
    <property type="project" value="TreeGrafter"/>
</dbReference>
<evidence type="ECO:0000256" key="1">
    <source>
        <dbReference type="ARBA" id="ARBA00004123"/>
    </source>
</evidence>
<dbReference type="PANTHER" id="PTHR15840:SF10">
    <property type="entry name" value="EKC_KEOPS COMPLEX SUBUNIT TPRKB"/>
    <property type="match status" value="1"/>
</dbReference>
<dbReference type="SUPFAM" id="SSF143870">
    <property type="entry name" value="PF0523-like"/>
    <property type="match status" value="1"/>
</dbReference>
<sequence length="216" mass="23254">METHTFPFLSSSGGDTLHLSLLHNVRNVSTILSSLRSGKPDPSFPSSITAEDLSSYAFLDASLVVSRKQVVNAAVQAIMARERGEMKTRAWSTEVMWVLWPGGNISDSLKNVGLSATSSSLVVVRLCSSSSSEHSRERVLEQLTTLVEGDLDPKGLDALGISDSSHSDAVTDWEKVKRIHRLVPPPAPADGAAEEGEMEWIRRVVESTTGIKAVAG</sequence>
<name>A0A316UYZ2_9BASI</name>
<dbReference type="STRING" id="1569628.A0A316UYZ2"/>
<dbReference type="Proteomes" id="UP000245884">
    <property type="component" value="Unassembled WGS sequence"/>
</dbReference>
<evidence type="ECO:0000256" key="3">
    <source>
        <dbReference type="ARBA" id="ARBA00015316"/>
    </source>
</evidence>
<dbReference type="EMBL" id="KZ819662">
    <property type="protein sequence ID" value="PWN30537.1"/>
    <property type="molecule type" value="Genomic_DNA"/>
</dbReference>
<evidence type="ECO:0000256" key="2">
    <source>
        <dbReference type="ARBA" id="ARBA00005546"/>
    </source>
</evidence>
<keyword evidence="6 8" id="KW-0539">Nucleus</keyword>
<dbReference type="Gene3D" id="3.30.2380.10">
    <property type="entry name" value="CGI121/TPRKB"/>
    <property type="match status" value="1"/>
</dbReference>
<evidence type="ECO:0000313" key="9">
    <source>
        <dbReference type="EMBL" id="PWN30537.1"/>
    </source>
</evidence>
<evidence type="ECO:0000256" key="4">
    <source>
        <dbReference type="ARBA" id="ARBA00016009"/>
    </source>
</evidence>
<dbReference type="AlphaFoldDB" id="A0A316UYZ2"/>
<reference evidence="9 10" key="1">
    <citation type="journal article" date="2018" name="Mol. Biol. Evol.">
        <title>Broad Genomic Sampling Reveals a Smut Pathogenic Ancestry of the Fungal Clade Ustilaginomycotina.</title>
        <authorList>
            <person name="Kijpornyongpan T."/>
            <person name="Mondo S.J."/>
            <person name="Barry K."/>
            <person name="Sandor L."/>
            <person name="Lee J."/>
            <person name="Lipzen A."/>
            <person name="Pangilinan J."/>
            <person name="LaButti K."/>
            <person name="Hainaut M."/>
            <person name="Henrissat B."/>
            <person name="Grigoriev I.V."/>
            <person name="Spatafora J.W."/>
            <person name="Aime M.C."/>
        </authorList>
    </citation>
    <scope>NUCLEOTIDE SEQUENCE [LARGE SCALE GENOMIC DNA]</scope>
    <source>
        <strain evidence="9 10">MCA 5214</strain>
    </source>
</reference>
<protein>
    <recommendedName>
        <fullName evidence="4">EKC/KEOPS complex subunit CGI121</fullName>
    </recommendedName>
    <alternativeName>
        <fullName evidence="3">EKC/KEOPS complex subunit cgi121</fullName>
    </alternativeName>
</protein>
<gene>
    <name evidence="9" type="ORF">BDZ90DRAFT_229551</name>
</gene>
<dbReference type="PANTHER" id="PTHR15840">
    <property type="entry name" value="CGI-121 FAMILY MEMBER"/>
    <property type="match status" value="1"/>
</dbReference>
<dbReference type="InterPro" id="IPR013926">
    <property type="entry name" value="CGI121/TPRKB"/>
</dbReference>
<dbReference type="RefSeq" id="XP_025365149.1">
    <property type="nucleotide sequence ID" value="XM_025505117.1"/>
</dbReference>